<keyword evidence="3" id="KW-1185">Reference proteome</keyword>
<reference evidence="2" key="2">
    <citation type="submission" date="2021-08" db="EMBL/GenBank/DDBJ databases">
        <authorList>
            <person name="Gostincar C."/>
            <person name="Sun X."/>
            <person name="Song Z."/>
            <person name="Gunde-Cimerman N."/>
        </authorList>
    </citation>
    <scope>NUCLEOTIDE SEQUENCE</scope>
    <source>
        <strain evidence="2">EXF-9298</strain>
    </source>
</reference>
<feature type="non-terminal residue" evidence="2">
    <location>
        <position position="300"/>
    </location>
</feature>
<sequence length="300" mass="32327">MPSKHSGEYELLSWSEIFCQCLPINKKPAAEPDVEMQNMSASSHYSAVNNPVIPDHVVRANNPDNIQRPSHISWWLRDDSSSCPSAPPSRSGARNPVASYLDPTPGPSGTRTPPRTTDPYTLPRRFRSSFDMFVHNPSSPEAYAPHTPQWVSRVDWAETAGSRIASSVYTSAGIAASNSDTCSSGPSWRLPAPSSIYSSDADDHTTTPDSRLTARVPRVSPRAASYAAILDVQAGIDARRSEIVQPADQAPPSPTGSVNSIEFFTGGASRPDFGERGEKSGGRAAPVRPPRIARTSPYIA</sequence>
<feature type="compositionally biased region" description="Low complexity" evidence="1">
    <location>
        <begin position="283"/>
        <end position="294"/>
    </location>
</feature>
<name>A0A9P8FYM9_AURME</name>
<dbReference type="AlphaFoldDB" id="A0A9P8FYM9"/>
<feature type="compositionally biased region" description="Low complexity" evidence="1">
    <location>
        <begin position="107"/>
        <end position="121"/>
    </location>
</feature>
<proteinExistence type="predicted"/>
<dbReference type="Proteomes" id="UP000729357">
    <property type="component" value="Unassembled WGS sequence"/>
</dbReference>
<comment type="caution">
    <text evidence="2">The sequence shown here is derived from an EMBL/GenBank/DDBJ whole genome shotgun (WGS) entry which is preliminary data.</text>
</comment>
<reference evidence="2" key="1">
    <citation type="journal article" date="2021" name="J Fungi (Basel)">
        <title>Virulence traits and population genomics of the black yeast Aureobasidium melanogenum.</title>
        <authorList>
            <person name="Cernosa A."/>
            <person name="Sun X."/>
            <person name="Gostincar C."/>
            <person name="Fang C."/>
            <person name="Gunde-Cimerman N."/>
            <person name="Song Z."/>
        </authorList>
    </citation>
    <scope>NUCLEOTIDE SEQUENCE</scope>
    <source>
        <strain evidence="2">EXF-9298</strain>
    </source>
</reference>
<feature type="compositionally biased region" description="Basic and acidic residues" evidence="1">
    <location>
        <begin position="272"/>
        <end position="281"/>
    </location>
</feature>
<accession>A0A9P8FYM9</accession>
<dbReference type="EMBL" id="JAHFXS010000492">
    <property type="protein sequence ID" value="KAG9984469.1"/>
    <property type="molecule type" value="Genomic_DNA"/>
</dbReference>
<organism evidence="2 3">
    <name type="scientific">Aureobasidium melanogenum</name>
    <name type="common">Aureobasidium pullulans var. melanogenum</name>
    <dbReference type="NCBI Taxonomy" id="46634"/>
    <lineage>
        <taxon>Eukaryota</taxon>
        <taxon>Fungi</taxon>
        <taxon>Dikarya</taxon>
        <taxon>Ascomycota</taxon>
        <taxon>Pezizomycotina</taxon>
        <taxon>Dothideomycetes</taxon>
        <taxon>Dothideomycetidae</taxon>
        <taxon>Dothideales</taxon>
        <taxon>Saccotheciaceae</taxon>
        <taxon>Aureobasidium</taxon>
    </lineage>
</organism>
<evidence type="ECO:0000256" key="1">
    <source>
        <dbReference type="SAM" id="MobiDB-lite"/>
    </source>
</evidence>
<gene>
    <name evidence="2" type="ORF">KCU98_g5391</name>
</gene>
<feature type="region of interest" description="Disordered" evidence="1">
    <location>
        <begin position="193"/>
        <end position="212"/>
    </location>
</feature>
<protein>
    <submittedName>
        <fullName evidence="2">Uncharacterized protein</fullName>
    </submittedName>
</protein>
<feature type="region of interest" description="Disordered" evidence="1">
    <location>
        <begin position="83"/>
        <end position="121"/>
    </location>
</feature>
<evidence type="ECO:0000313" key="2">
    <source>
        <dbReference type="EMBL" id="KAG9984469.1"/>
    </source>
</evidence>
<feature type="region of interest" description="Disordered" evidence="1">
    <location>
        <begin position="245"/>
        <end position="300"/>
    </location>
</feature>
<evidence type="ECO:0000313" key="3">
    <source>
        <dbReference type="Proteomes" id="UP000729357"/>
    </source>
</evidence>